<proteinExistence type="predicted"/>
<dbReference type="GeneID" id="64629460"/>
<evidence type="ECO:0000313" key="1">
    <source>
        <dbReference type="EMBL" id="KAG1818135.1"/>
    </source>
</evidence>
<gene>
    <name evidence="1" type="ORF">BJ212DRAFT_1348969</name>
</gene>
<reference evidence="1" key="1">
    <citation type="journal article" date="2020" name="New Phytol.">
        <title>Comparative genomics reveals dynamic genome evolution in host specialist ectomycorrhizal fungi.</title>
        <authorList>
            <person name="Lofgren L.A."/>
            <person name="Nguyen N.H."/>
            <person name="Vilgalys R."/>
            <person name="Ruytinx J."/>
            <person name="Liao H.L."/>
            <person name="Branco S."/>
            <person name="Kuo A."/>
            <person name="LaButti K."/>
            <person name="Lipzen A."/>
            <person name="Andreopoulos W."/>
            <person name="Pangilinan J."/>
            <person name="Riley R."/>
            <person name="Hundley H."/>
            <person name="Na H."/>
            <person name="Barry K."/>
            <person name="Grigoriev I.V."/>
            <person name="Stajich J.E."/>
            <person name="Kennedy P.G."/>
        </authorList>
    </citation>
    <scope>NUCLEOTIDE SEQUENCE</scope>
    <source>
        <strain evidence="1">MN1</strain>
    </source>
</reference>
<dbReference type="RefSeq" id="XP_041194195.1">
    <property type="nucleotide sequence ID" value="XM_041335443.1"/>
</dbReference>
<sequence>MSAAVLAGIVTAQDPTGGSCNQPGQYECGRSASYNGNNAYLYFCLSDNFVTEVKNCNCPQCCYVVGGGLGPNGSKSCT</sequence>
<keyword evidence="2" id="KW-1185">Reference proteome</keyword>
<dbReference type="Proteomes" id="UP000807769">
    <property type="component" value="Unassembled WGS sequence"/>
</dbReference>
<comment type="caution">
    <text evidence="1">The sequence shown here is derived from an EMBL/GenBank/DDBJ whole genome shotgun (WGS) entry which is preliminary data.</text>
</comment>
<accession>A0A9P7EE18</accession>
<dbReference type="AlphaFoldDB" id="A0A9P7EE18"/>
<dbReference type="OrthoDB" id="2612605at2759"/>
<name>A0A9P7EE18_9AGAM</name>
<evidence type="ECO:0000313" key="2">
    <source>
        <dbReference type="Proteomes" id="UP000807769"/>
    </source>
</evidence>
<dbReference type="EMBL" id="JABBWG010000012">
    <property type="protein sequence ID" value="KAG1818135.1"/>
    <property type="molecule type" value="Genomic_DNA"/>
</dbReference>
<protein>
    <submittedName>
        <fullName evidence="1">Uncharacterized protein</fullName>
    </submittedName>
</protein>
<organism evidence="1 2">
    <name type="scientific">Suillus subaureus</name>
    <dbReference type="NCBI Taxonomy" id="48587"/>
    <lineage>
        <taxon>Eukaryota</taxon>
        <taxon>Fungi</taxon>
        <taxon>Dikarya</taxon>
        <taxon>Basidiomycota</taxon>
        <taxon>Agaricomycotina</taxon>
        <taxon>Agaricomycetes</taxon>
        <taxon>Agaricomycetidae</taxon>
        <taxon>Boletales</taxon>
        <taxon>Suillineae</taxon>
        <taxon>Suillaceae</taxon>
        <taxon>Suillus</taxon>
    </lineage>
</organism>